<comment type="caution">
    <text evidence="1">The sequence shown here is derived from an EMBL/GenBank/DDBJ whole genome shotgun (WGS) entry which is preliminary data.</text>
</comment>
<evidence type="ECO:0000313" key="2">
    <source>
        <dbReference type="Proteomes" id="UP000321933"/>
    </source>
</evidence>
<dbReference type="EMBL" id="VRYZ01000005">
    <property type="protein sequence ID" value="TXS91160.1"/>
    <property type="molecule type" value="Genomic_DNA"/>
</dbReference>
<evidence type="ECO:0000313" key="1">
    <source>
        <dbReference type="EMBL" id="TXS91160.1"/>
    </source>
</evidence>
<dbReference type="OrthoDB" id="9809746at2"/>
<accession>A0A5C8ZU27</accession>
<name>A0A5C8ZU27_9GAMM</name>
<gene>
    <name evidence="1" type="ORF">FVW59_13235</name>
</gene>
<dbReference type="Proteomes" id="UP000321933">
    <property type="component" value="Unassembled WGS sequence"/>
</dbReference>
<dbReference type="GO" id="GO:0016853">
    <property type="term" value="F:isomerase activity"/>
    <property type="evidence" value="ECO:0007669"/>
    <property type="project" value="UniProtKB-KW"/>
</dbReference>
<dbReference type="AlphaFoldDB" id="A0A5C8ZU27"/>
<proteinExistence type="predicted"/>
<dbReference type="RefSeq" id="WP_148064813.1">
    <property type="nucleotide sequence ID" value="NZ_VRYZ01000005.1"/>
</dbReference>
<keyword evidence="1" id="KW-0413">Isomerase</keyword>
<dbReference type="InterPro" id="IPR010706">
    <property type="entry name" value="Fatty_acid_cis-trans_isomerase"/>
</dbReference>
<reference evidence="1 2" key="1">
    <citation type="submission" date="2019-08" db="EMBL/GenBank/DDBJ databases">
        <title>Parahaliea maris sp. nov., isolated from the surface seawater.</title>
        <authorList>
            <person name="Liu Y."/>
        </authorList>
    </citation>
    <scope>NUCLEOTIDE SEQUENCE [LARGE SCALE GENOMIC DNA]</scope>
    <source>
        <strain evidence="1 2">S2-26</strain>
    </source>
</reference>
<sequence length="722" mass="83283">MVCHGCYDAPCQLKLEAQQGLERGASKDLVYDGARLMSADLTRLFDDARSAEEWRDKGFFPVVDPEQPDDGVLYRMLELKQAHPLPPRGPVDKSFDFSLYREQQCSTQEDFADYAEDNPLWGMPFGLPGLQPEEHQTMIRWLENGAQPPAQPALTAALRREVTAWEDFLNGNSNKQRLMSRYLYEHLFLASLFLEADGEPVWFRLVRSRTAPGEPLALISTRRPYDDPEVERVYYRLQRMPITPLSKSHLAYRFDAERRGWYQRNFLDPDYTVPELPGYQQEVAANPFKSFVAIPVSSRYRFLLEEAQFTIMNFIKGPVCRGQIALNVIEDRFWVMFLDPDSMDPELDGAFLARESDNLRLPVSETGTAVDLFAWRGYAKSHDRYQKAKVKYLSQQLNRSNRKIGLNSLWDGDGNNPNAALTIFRHFDTASVVKGFVGDTPKTAWVISYSLLERIHYLLVAGFDVYGAVAHQLETRLYMDFLRMEGELNFLMYLPPEQRQKLREYWYRDAPGFARDHVFADSELMREQATDLVFSSDDPKKEFLGTMRQRIHGATAERFDYHPAFTVENDKALDSLVAGVGAHNSFLPQVSIVSVIGGEQPQTLTLLRDSGYSNIALLFLEDERRLPEEDRLTVVKGFIGEHPNLFFEVHEKQLPLFAADIAAMQSEQDWKLLRERYGVARNAPWFWRLSDQFHQQLLDNDPFYNGLLDYNRYLGNEARATQ</sequence>
<protein>
    <submittedName>
        <fullName evidence="1">Peptidylprolyl isomerase</fullName>
    </submittedName>
</protein>
<keyword evidence="2" id="KW-1185">Reference proteome</keyword>
<organism evidence="1 2">
    <name type="scientific">Parahaliea aestuarii</name>
    <dbReference type="NCBI Taxonomy" id="1852021"/>
    <lineage>
        <taxon>Bacteria</taxon>
        <taxon>Pseudomonadati</taxon>
        <taxon>Pseudomonadota</taxon>
        <taxon>Gammaproteobacteria</taxon>
        <taxon>Cellvibrionales</taxon>
        <taxon>Halieaceae</taxon>
        <taxon>Parahaliea</taxon>
    </lineage>
</organism>
<dbReference type="Pfam" id="PF06934">
    <property type="entry name" value="CTI"/>
    <property type="match status" value="1"/>
</dbReference>